<name>A0A699YFV0_HAELA</name>
<sequence>MHRLVLGPQWPTLFQEGSKRKQHVGQGSIIRRNKHIQGATSSLCSHDIRANLQHRQLLFAWILWSPLKLDVRATCAGYECSQGRSVRRKTCEVQDTPQGAYRVCSETVRCFRVCAGREQEVSTSVTETREPILPHSQPGGVSADDVSGMLSEFFAFAKEVQHDFISSAGCAKAEGLTPPAHTQGLLGRWFNSKHAGSEHNPPGGPQQGSASEASALPHLAQHLASSHCAYPAQDV</sequence>
<gene>
    <name evidence="2" type="ORF">HaLaN_04121</name>
</gene>
<evidence type="ECO:0000256" key="1">
    <source>
        <dbReference type="SAM" id="MobiDB-lite"/>
    </source>
</evidence>
<proteinExistence type="predicted"/>
<evidence type="ECO:0000313" key="3">
    <source>
        <dbReference type="Proteomes" id="UP000485058"/>
    </source>
</evidence>
<keyword evidence="3" id="KW-1185">Reference proteome</keyword>
<dbReference type="AlphaFoldDB" id="A0A699YFV0"/>
<reference evidence="2 3" key="1">
    <citation type="submission" date="2020-02" db="EMBL/GenBank/DDBJ databases">
        <title>Draft genome sequence of Haematococcus lacustris strain NIES-144.</title>
        <authorList>
            <person name="Morimoto D."/>
            <person name="Nakagawa S."/>
            <person name="Yoshida T."/>
            <person name="Sawayama S."/>
        </authorList>
    </citation>
    <scope>NUCLEOTIDE SEQUENCE [LARGE SCALE GENOMIC DNA]</scope>
    <source>
        <strain evidence="2 3">NIES-144</strain>
    </source>
</reference>
<dbReference type="Proteomes" id="UP000485058">
    <property type="component" value="Unassembled WGS sequence"/>
</dbReference>
<evidence type="ECO:0000313" key="2">
    <source>
        <dbReference type="EMBL" id="GFH09050.1"/>
    </source>
</evidence>
<protein>
    <submittedName>
        <fullName evidence="2">Uncharacterized protein</fullName>
    </submittedName>
</protein>
<dbReference type="EMBL" id="BLLF01000205">
    <property type="protein sequence ID" value="GFH09050.1"/>
    <property type="molecule type" value="Genomic_DNA"/>
</dbReference>
<feature type="region of interest" description="Disordered" evidence="1">
    <location>
        <begin position="192"/>
        <end position="213"/>
    </location>
</feature>
<accession>A0A699YFV0</accession>
<comment type="caution">
    <text evidence="2">The sequence shown here is derived from an EMBL/GenBank/DDBJ whole genome shotgun (WGS) entry which is preliminary data.</text>
</comment>
<organism evidence="2 3">
    <name type="scientific">Haematococcus lacustris</name>
    <name type="common">Green alga</name>
    <name type="synonym">Haematococcus pluvialis</name>
    <dbReference type="NCBI Taxonomy" id="44745"/>
    <lineage>
        <taxon>Eukaryota</taxon>
        <taxon>Viridiplantae</taxon>
        <taxon>Chlorophyta</taxon>
        <taxon>core chlorophytes</taxon>
        <taxon>Chlorophyceae</taxon>
        <taxon>CS clade</taxon>
        <taxon>Chlamydomonadales</taxon>
        <taxon>Haematococcaceae</taxon>
        <taxon>Haematococcus</taxon>
    </lineage>
</organism>